<keyword evidence="11" id="KW-0378">Hydrolase</keyword>
<dbReference type="GO" id="GO:0042545">
    <property type="term" value="P:cell wall modification"/>
    <property type="evidence" value="ECO:0007669"/>
    <property type="project" value="InterPro"/>
</dbReference>
<proteinExistence type="inferred from homology"/>
<dbReference type="FunFam" id="3.90.230.10:FF:000010">
    <property type="entry name" value="Methionine aminopeptidase"/>
    <property type="match status" value="1"/>
</dbReference>
<dbReference type="GO" id="GO:0004857">
    <property type="term" value="F:enzyme inhibitor activity"/>
    <property type="evidence" value="ECO:0007669"/>
    <property type="project" value="InterPro"/>
</dbReference>
<keyword evidence="12" id="KW-0862">Zinc</keyword>
<dbReference type="InterPro" id="IPR000070">
    <property type="entry name" value="Pectinesterase_cat"/>
</dbReference>
<dbReference type="FunFam" id="2.160.20.10:FF:000001">
    <property type="entry name" value="Pectinesterase"/>
    <property type="match status" value="1"/>
</dbReference>
<dbReference type="GO" id="GO:0005829">
    <property type="term" value="C:cytosol"/>
    <property type="evidence" value="ECO:0007669"/>
    <property type="project" value="TreeGrafter"/>
</dbReference>
<name>A0AAV6NGT7_9ROSI</name>
<comment type="similarity">
    <text evidence="5">In the C-terminal section; belongs to the pectinesterase family.</text>
</comment>
<evidence type="ECO:0000256" key="3">
    <source>
        <dbReference type="ARBA" id="ARBA00005184"/>
    </source>
</evidence>
<evidence type="ECO:0000256" key="11">
    <source>
        <dbReference type="ARBA" id="ARBA00022801"/>
    </source>
</evidence>
<evidence type="ECO:0000256" key="15">
    <source>
        <dbReference type="PROSITE-ProRule" id="PRU10040"/>
    </source>
</evidence>
<feature type="non-terminal residue" evidence="17">
    <location>
        <position position="1"/>
    </location>
</feature>
<evidence type="ECO:0000256" key="2">
    <source>
        <dbReference type="ARBA" id="ARBA00004496"/>
    </source>
</evidence>
<dbReference type="Proteomes" id="UP000685013">
    <property type="component" value="Chromosome 6"/>
</dbReference>
<evidence type="ECO:0000256" key="1">
    <source>
        <dbReference type="ARBA" id="ARBA00001947"/>
    </source>
</evidence>
<dbReference type="Pfam" id="PF04043">
    <property type="entry name" value="PMEI"/>
    <property type="match status" value="1"/>
</dbReference>
<dbReference type="Pfam" id="PF15801">
    <property type="entry name" value="zf-C6H2"/>
    <property type="match status" value="1"/>
</dbReference>
<evidence type="ECO:0000256" key="14">
    <source>
        <dbReference type="PROSITE-ProRule" id="PRU01357"/>
    </source>
</evidence>
<keyword evidence="18" id="KW-1185">Reference proteome</keyword>
<feature type="active site" evidence="15">
    <location>
        <position position="308"/>
    </location>
</feature>
<comment type="subcellular location">
    <subcellularLocation>
        <location evidence="2">Cytoplasm</location>
    </subcellularLocation>
</comment>
<sequence>MAFSISSLDEPDAVRLLRTGIVKARSEIYNVKRRRFERGNVQAALGDCHTLYEEADSRLAGMLVGENYSADDARIWLSAAVANHRSCLDGLEKVGAVPAADGNNLTVLLTGALHLYDKIAAVEERNVRERVEKERLRENGRINLAKWNAATSKPDYVVAMDGSGTHTTINGAVAALARDGRRRRSERVVIYVKAGVYKENVEIGMQLKNVMVVGDGADKTIVTGNRNVPDGATTYSSATFGVSGDGFWARDITFENTAGPEKQQAVALRLNSDLAIVYRCTIKGYQDTLFLHSLRQFYRDCQIYGTIDFIFGNAAAVLQNCDIFVRRPIRHQANMITAQGRDDPAEATGISIISCRVRAAPELAAVKGDFRTYLGRPWKRFSRTVVMTTDLDGLIDPKGWGEWRGDFAISTLFYAEFKNTGGGSSTRFRVHWPGFHVLRSAEEARRFTVAEFLHGDAWIPATGVPFEARPAAEEEVRGFVSVSGSMAGGSDAAEAVTLTCARCGKPSHLQCPKCMELKLPREGAAFCSQDCFKASWSAHKSVHLKEKLSLIGTGNSGEQNSDRASEGWLYCLKKGQARSPKLPHFDWTGTLRPYPISSKRIVPPHIERPDWADDGLPKIEPNSDFQHVVEIKTPDQIEIMREVGRISREVLDAAARVIQPGITTDEIDRVVHEATIAAGGYPSPLNYHFFPKSCCTSVNEVICHGIPDARKLEDGDIVNVDVTVYYKGYHGDLNETYFVGEVDEESQRLVQCTYECLEKAIAMVKPGVRFRDVGEVINRHASMSGLSVVRSYCGHGIGELFHCAPNIPHYGRNKAVGVMKAGQTFTIEPMINAGVWRDRMWPDGWTAVTADGKRSAQFEHTLLVTETGVEVLTARLPTSPKVFPWLS</sequence>
<evidence type="ECO:0000313" key="17">
    <source>
        <dbReference type="EMBL" id="KAG6597209.1"/>
    </source>
</evidence>
<dbReference type="PANTHER" id="PTHR43330">
    <property type="entry name" value="METHIONINE AMINOPEPTIDASE"/>
    <property type="match status" value="1"/>
</dbReference>
<dbReference type="InterPro" id="IPR031615">
    <property type="entry name" value="Zfn-C6H2"/>
</dbReference>
<dbReference type="PANTHER" id="PTHR43330:SF7">
    <property type="entry name" value="METHIONINE AMINOPEPTIDASE 1"/>
    <property type="match status" value="1"/>
</dbReference>
<comment type="similarity">
    <text evidence="4">In the N-terminal section; belongs to the PMEI family.</text>
</comment>
<feature type="domain" description="C6H2-type" evidence="16">
    <location>
        <begin position="497"/>
        <end position="550"/>
    </location>
</feature>
<comment type="similarity">
    <text evidence="14">Belongs to the peptidase M24A family. Methionine aminopeptidase type 1 subfamily.</text>
</comment>
<reference evidence="17 18" key="1">
    <citation type="journal article" date="2021" name="Hortic Res">
        <title>The domestication of Cucurbita argyrosperma as revealed by the genome of its wild relative.</title>
        <authorList>
            <person name="Barrera-Redondo J."/>
            <person name="Sanchez-de la Vega G."/>
            <person name="Aguirre-Liguori J.A."/>
            <person name="Castellanos-Morales G."/>
            <person name="Gutierrez-Guerrero Y.T."/>
            <person name="Aguirre-Dugua X."/>
            <person name="Aguirre-Planter E."/>
            <person name="Tenaillon M.I."/>
            <person name="Lira-Saade R."/>
            <person name="Eguiarte L.E."/>
        </authorList>
    </citation>
    <scope>NUCLEOTIDE SEQUENCE [LARGE SCALE GENOMIC DNA]</scope>
    <source>
        <strain evidence="17">JBR-2021</strain>
    </source>
</reference>
<evidence type="ECO:0000256" key="12">
    <source>
        <dbReference type="ARBA" id="ARBA00022833"/>
    </source>
</evidence>
<dbReference type="Pfam" id="PF01095">
    <property type="entry name" value="Pectinesterase"/>
    <property type="match status" value="1"/>
</dbReference>
<protein>
    <submittedName>
        <fullName evidence="17">Methionine aminopeptidase 1A</fullName>
    </submittedName>
</protein>
<evidence type="ECO:0000256" key="6">
    <source>
        <dbReference type="ARBA" id="ARBA00022438"/>
    </source>
</evidence>
<keyword evidence="10 14" id="KW-0863">Zinc-finger</keyword>
<keyword evidence="8" id="KW-0645">Protease</keyword>
<evidence type="ECO:0000256" key="7">
    <source>
        <dbReference type="ARBA" id="ARBA00022490"/>
    </source>
</evidence>
<dbReference type="InterPro" id="IPR002467">
    <property type="entry name" value="Pept_M24A_MAP1"/>
</dbReference>
<evidence type="ECO:0000256" key="5">
    <source>
        <dbReference type="ARBA" id="ARBA00007786"/>
    </source>
</evidence>
<dbReference type="EMBL" id="JAGKQH010000006">
    <property type="protein sequence ID" value="KAG6597209.1"/>
    <property type="molecule type" value="Genomic_DNA"/>
</dbReference>
<gene>
    <name evidence="17" type="primary">MAP1A</name>
    <name evidence="17" type="ORF">SDJN03_10389</name>
</gene>
<dbReference type="PROSITE" id="PS52013">
    <property type="entry name" value="ZF_C6H2"/>
    <property type="match status" value="1"/>
</dbReference>
<evidence type="ECO:0000256" key="4">
    <source>
        <dbReference type="ARBA" id="ARBA00006027"/>
    </source>
</evidence>
<keyword evidence="7" id="KW-0963">Cytoplasm</keyword>
<dbReference type="NCBIfam" id="TIGR00500">
    <property type="entry name" value="met_pdase_I"/>
    <property type="match status" value="1"/>
</dbReference>
<evidence type="ECO:0000256" key="9">
    <source>
        <dbReference type="ARBA" id="ARBA00022723"/>
    </source>
</evidence>
<evidence type="ECO:0000256" key="10">
    <source>
        <dbReference type="ARBA" id="ARBA00022771"/>
    </source>
</evidence>
<dbReference type="PROSITE" id="PS00503">
    <property type="entry name" value="PECTINESTERASE_2"/>
    <property type="match status" value="1"/>
</dbReference>
<evidence type="ECO:0000313" key="18">
    <source>
        <dbReference type="Proteomes" id="UP000685013"/>
    </source>
</evidence>
<dbReference type="HAMAP" id="MF_01974">
    <property type="entry name" value="MetAP_1"/>
    <property type="match status" value="1"/>
</dbReference>
<evidence type="ECO:0000256" key="13">
    <source>
        <dbReference type="ARBA" id="ARBA00023085"/>
    </source>
</evidence>
<dbReference type="GO" id="GO:0030599">
    <property type="term" value="F:pectinesterase activity"/>
    <property type="evidence" value="ECO:0007669"/>
    <property type="project" value="InterPro"/>
</dbReference>
<dbReference type="AlphaFoldDB" id="A0AAV6NGT7"/>
<accession>A0AAV6NGT7</accession>
<dbReference type="Pfam" id="PF00557">
    <property type="entry name" value="Peptidase_M24"/>
    <property type="match status" value="1"/>
</dbReference>
<organism evidence="17 18">
    <name type="scientific">Cucurbita argyrosperma subsp. sororia</name>
    <dbReference type="NCBI Taxonomy" id="37648"/>
    <lineage>
        <taxon>Eukaryota</taxon>
        <taxon>Viridiplantae</taxon>
        <taxon>Streptophyta</taxon>
        <taxon>Embryophyta</taxon>
        <taxon>Tracheophyta</taxon>
        <taxon>Spermatophyta</taxon>
        <taxon>Magnoliopsida</taxon>
        <taxon>eudicotyledons</taxon>
        <taxon>Gunneridae</taxon>
        <taxon>Pentapetalae</taxon>
        <taxon>rosids</taxon>
        <taxon>fabids</taxon>
        <taxon>Cucurbitales</taxon>
        <taxon>Cucurbitaceae</taxon>
        <taxon>Cucurbiteae</taxon>
        <taxon>Cucurbita</taxon>
    </lineage>
</organism>
<keyword evidence="13" id="KW-0063">Aspartyl esterase</keyword>
<dbReference type="GO" id="GO:0008270">
    <property type="term" value="F:zinc ion binding"/>
    <property type="evidence" value="ECO:0007669"/>
    <property type="project" value="UniProtKB-KW"/>
</dbReference>
<dbReference type="GO" id="GO:0006508">
    <property type="term" value="P:proteolysis"/>
    <property type="evidence" value="ECO:0007669"/>
    <property type="project" value="UniProtKB-KW"/>
</dbReference>
<evidence type="ECO:0000256" key="8">
    <source>
        <dbReference type="ARBA" id="ARBA00022670"/>
    </source>
</evidence>
<dbReference type="InterPro" id="IPR000994">
    <property type="entry name" value="Pept_M24"/>
</dbReference>
<comment type="caution">
    <text evidence="17">The sequence shown here is derived from an EMBL/GenBank/DDBJ whole genome shotgun (WGS) entry which is preliminary data.</text>
</comment>
<dbReference type="GO" id="GO:0070006">
    <property type="term" value="F:metalloaminopeptidase activity"/>
    <property type="evidence" value="ECO:0007669"/>
    <property type="project" value="InterPro"/>
</dbReference>
<comment type="cofactor">
    <cofactor evidence="1">
        <name>Zn(2+)</name>
        <dbReference type="ChEBI" id="CHEBI:29105"/>
    </cofactor>
</comment>
<keyword evidence="6 17" id="KW-0031">Aminopeptidase</keyword>
<comment type="pathway">
    <text evidence="3">Glycan metabolism; pectin degradation; 2-dehydro-3-deoxy-D-gluconate from pectin: step 1/5.</text>
</comment>
<keyword evidence="9" id="KW-0479">Metal-binding</keyword>
<dbReference type="InterPro" id="IPR033131">
    <property type="entry name" value="Pectinesterase_Asp_AS"/>
</dbReference>
<evidence type="ECO:0000259" key="16">
    <source>
        <dbReference type="PROSITE" id="PS52013"/>
    </source>
</evidence>
<dbReference type="InterPro" id="IPR006501">
    <property type="entry name" value="Pectinesterase_inhib_dom"/>
</dbReference>
<dbReference type="CDD" id="cd01086">
    <property type="entry name" value="MetAP1"/>
    <property type="match status" value="1"/>
</dbReference>
<dbReference type="PROSITE" id="PS00680">
    <property type="entry name" value="MAP_1"/>
    <property type="match status" value="1"/>
</dbReference>